<dbReference type="EMBL" id="MIQH01001236">
    <property type="protein sequence ID" value="OJA02978.1"/>
    <property type="molecule type" value="Genomic_DNA"/>
</dbReference>
<feature type="non-terminal residue" evidence="1">
    <location>
        <position position="1"/>
    </location>
</feature>
<sequence>YARSMGDSIESNITLHVDSGRHKGTTVFSYKDTPDHEVLLHAPQYSIKFSDVNKSHMVDFTYDNDIQHPLLSVPTKIDPYVLLNMQIHDEDYTKEEALLQIKKAEGAIGDSSIDN</sequence>
<dbReference type="AlphaFoldDB" id="A0A1J8Q0M3"/>
<proteinExistence type="predicted"/>
<name>A0A1J8Q0M3_9GAMM</name>
<protein>
    <submittedName>
        <fullName evidence="1">Uncharacterized protein</fullName>
    </submittedName>
</protein>
<organism evidence="1 2">
    <name type="scientific">Bathymodiolus thermophilus thioautotrophic gill symbiont</name>
    <dbReference type="NCBI Taxonomy" id="2360"/>
    <lineage>
        <taxon>Bacteria</taxon>
        <taxon>Pseudomonadati</taxon>
        <taxon>Pseudomonadota</taxon>
        <taxon>Gammaproteobacteria</taxon>
        <taxon>sulfur-oxidizing symbionts</taxon>
    </lineage>
</organism>
<comment type="caution">
    <text evidence="1">The sequence shown here is derived from an EMBL/GenBank/DDBJ whole genome shotgun (WGS) entry which is preliminary data.</text>
</comment>
<reference evidence="2" key="1">
    <citation type="submission" date="2016-09" db="EMBL/GenBank/DDBJ databases">
        <title>Genome Sequence of Bathymodiolus thermophilus sulfur-oxidizing gill endosymbiont.</title>
        <authorList>
            <person name="Ponnudurai R."/>
            <person name="Kleiner M."/>
            <person name="Sayavedra L."/>
            <person name="Thuermer A."/>
            <person name="Felbeck H."/>
            <person name="Schlueter R."/>
            <person name="Schweder T."/>
            <person name="Markert S."/>
        </authorList>
    </citation>
    <scope>NUCLEOTIDE SEQUENCE [LARGE SCALE GENOMIC DNA]</scope>
    <source>
        <strain evidence="2">BAT/CrabSpa'14</strain>
    </source>
</reference>
<gene>
    <name evidence="1" type="ORF">BGC33_01050</name>
</gene>
<accession>A0A1J8Q0M3</accession>
<evidence type="ECO:0000313" key="1">
    <source>
        <dbReference type="EMBL" id="OJA02978.1"/>
    </source>
</evidence>
<feature type="non-terminal residue" evidence="1">
    <location>
        <position position="115"/>
    </location>
</feature>
<evidence type="ECO:0000313" key="2">
    <source>
        <dbReference type="Proteomes" id="UP000182798"/>
    </source>
</evidence>
<dbReference type="Proteomes" id="UP000182798">
    <property type="component" value="Unassembled WGS sequence"/>
</dbReference>